<keyword evidence="1" id="KW-1133">Transmembrane helix</keyword>
<evidence type="ECO:0000313" key="2">
    <source>
        <dbReference type="EMBL" id="ABG50247.1"/>
    </source>
</evidence>
<dbReference type="HOGENOM" id="CLU_079856_0_0_3"/>
<evidence type="ECO:0000256" key="1">
    <source>
        <dbReference type="SAM" id="Phobius"/>
    </source>
</evidence>
<reference evidence="2" key="1">
    <citation type="submission" date="2006-06" db="EMBL/GenBank/DDBJ databases">
        <title>Complete sequence of Trichodesmium erythraeum IMS101.</title>
        <authorList>
            <consortium name="US DOE Joint Genome Institute"/>
            <person name="Copeland A."/>
            <person name="Lucas S."/>
            <person name="Lapidus A."/>
            <person name="Barry K."/>
            <person name="Detter J.C."/>
            <person name="Glavina del Rio T."/>
            <person name="Hammon N."/>
            <person name="Israni S."/>
            <person name="Dalin E."/>
            <person name="Tice H."/>
            <person name="Pitluck S."/>
            <person name="Kiss H."/>
            <person name="Munk A.C."/>
            <person name="Brettin T."/>
            <person name="Bruce D."/>
            <person name="Han C."/>
            <person name="Tapia R."/>
            <person name="Gilna P."/>
            <person name="Schmutz J."/>
            <person name="Larimer F."/>
            <person name="Land M."/>
            <person name="Hauser L."/>
            <person name="Kyrpides N."/>
            <person name="Kim E."/>
            <person name="Richardson P."/>
        </authorList>
    </citation>
    <scope>NUCLEOTIDE SEQUENCE [LARGE SCALE GENOMIC DNA]</scope>
    <source>
        <strain evidence="2">IMS101</strain>
    </source>
</reference>
<accession>Q117S7</accession>
<dbReference type="RefSeq" id="WP_011610639.1">
    <property type="nucleotide sequence ID" value="NC_008312.1"/>
</dbReference>
<gene>
    <name evidence="2" type="ordered locus">Tery_0833</name>
</gene>
<dbReference type="KEGG" id="ter:Tery_0833"/>
<feature type="transmembrane region" description="Helical" evidence="1">
    <location>
        <begin position="28"/>
        <end position="47"/>
    </location>
</feature>
<organism evidence="2">
    <name type="scientific">Trichodesmium erythraeum (strain IMS101)</name>
    <dbReference type="NCBI Taxonomy" id="203124"/>
    <lineage>
        <taxon>Bacteria</taxon>
        <taxon>Bacillati</taxon>
        <taxon>Cyanobacteriota</taxon>
        <taxon>Cyanophyceae</taxon>
        <taxon>Oscillatoriophycideae</taxon>
        <taxon>Oscillatoriales</taxon>
        <taxon>Microcoleaceae</taxon>
        <taxon>Trichodesmium</taxon>
    </lineage>
</organism>
<keyword evidence="1" id="KW-0472">Membrane</keyword>
<protein>
    <submittedName>
        <fullName evidence="2">Uncharacterized protein</fullName>
    </submittedName>
</protein>
<dbReference type="AlphaFoldDB" id="Q117S7"/>
<proteinExistence type="predicted"/>
<dbReference type="EMBL" id="CP000393">
    <property type="protein sequence ID" value="ABG50247.1"/>
    <property type="molecule type" value="Genomic_DNA"/>
</dbReference>
<sequence>MLTPIIVVESRLAQVSPPPEPNLLKIEYVWMGVSGLLLILLIILGIFHKAKIKGFNKKLSLEVFRNKNLQQKYKLALATIAKMEKNPDLIHSREFNLDCLRMRMEEEAFNFGIVNQIKEKVKQHINIALQPNSSITGEKRNPNDQKINSIFEVEYKTGETGKNQIKRVLFRVSIKLKKLSNQVSYQTINQIIDCLETYLSPNNDHDNWTPTIQGQIVHIDWDKKAKPVPMLVVEQFNDEVILRTNKSILKSPTALQPELPADSKKYH</sequence>
<dbReference type="OrthoDB" id="509689at2"/>
<keyword evidence="1" id="KW-0812">Transmembrane</keyword>
<name>Q117S7_TRIEI</name>
<dbReference type="eggNOG" id="ENOG502Z92Y">
    <property type="taxonomic scope" value="Bacteria"/>
</dbReference>